<comment type="caution">
    <text evidence="1">The sequence shown here is derived from an EMBL/GenBank/DDBJ whole genome shotgun (WGS) entry which is preliminary data.</text>
</comment>
<evidence type="ECO:0000313" key="2">
    <source>
        <dbReference type="Proteomes" id="UP000238823"/>
    </source>
</evidence>
<organism evidence="1 2">
    <name type="scientific">Enhygromyxa salina</name>
    <dbReference type="NCBI Taxonomy" id="215803"/>
    <lineage>
        <taxon>Bacteria</taxon>
        <taxon>Pseudomonadati</taxon>
        <taxon>Myxococcota</taxon>
        <taxon>Polyangia</taxon>
        <taxon>Nannocystales</taxon>
        <taxon>Nannocystaceae</taxon>
        <taxon>Enhygromyxa</taxon>
    </lineage>
</organism>
<reference evidence="1 2" key="1">
    <citation type="submission" date="2018-03" db="EMBL/GenBank/DDBJ databases">
        <title>Draft Genome Sequences of the Obligatory Marine Myxobacteria Enhygromyxa salina SWB007.</title>
        <authorList>
            <person name="Poehlein A."/>
            <person name="Moghaddam J.A."/>
            <person name="Harms H."/>
            <person name="Alanjari M."/>
            <person name="Koenig G.M."/>
            <person name="Daniel R."/>
            <person name="Schaeberle T.F."/>
        </authorList>
    </citation>
    <scope>NUCLEOTIDE SEQUENCE [LARGE SCALE GENOMIC DNA]</scope>
    <source>
        <strain evidence="1 2">SWB007</strain>
    </source>
</reference>
<gene>
    <name evidence="1" type="ORF">ENSA7_60650</name>
</gene>
<accession>A0A2S9Y6E3</accession>
<proteinExistence type="predicted"/>
<dbReference type="EMBL" id="PVNL01000118">
    <property type="protein sequence ID" value="PRQ00571.1"/>
    <property type="molecule type" value="Genomic_DNA"/>
</dbReference>
<name>A0A2S9Y6E3_9BACT</name>
<evidence type="ECO:0000313" key="1">
    <source>
        <dbReference type="EMBL" id="PRQ00571.1"/>
    </source>
</evidence>
<dbReference type="AlphaFoldDB" id="A0A2S9Y6E3"/>
<sequence length="112" mass="12591">MEQLTRLGLRPRAPVGIESFADPDQRDSWVETKGMQVFSLWDPQDSSFDVDIFVREPFDFEAAYHRRVSVPLGTTTASVVSLGDLLDLKRESGRSQDFADIEALEALSEVTQ</sequence>
<dbReference type="Proteomes" id="UP000238823">
    <property type="component" value="Unassembled WGS sequence"/>
</dbReference>
<protein>
    <submittedName>
        <fullName evidence="1">Uncharacterized protein</fullName>
    </submittedName>
</protein>